<dbReference type="InterPro" id="IPR001849">
    <property type="entry name" value="PH_domain"/>
</dbReference>
<reference evidence="5" key="1">
    <citation type="journal article" date="2023" name="Commun. Biol.">
        <title>Genome analysis of Parmales, the sister group of diatoms, reveals the evolutionary specialization of diatoms from phago-mixotrophs to photoautotrophs.</title>
        <authorList>
            <person name="Ban H."/>
            <person name="Sato S."/>
            <person name="Yoshikawa S."/>
            <person name="Yamada K."/>
            <person name="Nakamura Y."/>
            <person name="Ichinomiya M."/>
            <person name="Sato N."/>
            <person name="Blanc-Mathieu R."/>
            <person name="Endo H."/>
            <person name="Kuwata A."/>
            <person name="Ogata H."/>
        </authorList>
    </citation>
    <scope>NUCLEOTIDE SEQUENCE [LARGE SCALE GENOMIC DNA]</scope>
    <source>
        <strain evidence="5">NIES 3699</strain>
    </source>
</reference>
<feature type="compositionally biased region" description="Acidic residues" evidence="1">
    <location>
        <begin position="355"/>
        <end position="365"/>
    </location>
</feature>
<feature type="region of interest" description="Disordered" evidence="1">
    <location>
        <begin position="304"/>
        <end position="392"/>
    </location>
</feature>
<feature type="compositionally biased region" description="Polar residues" evidence="1">
    <location>
        <begin position="320"/>
        <end position="335"/>
    </location>
</feature>
<feature type="region of interest" description="Disordered" evidence="1">
    <location>
        <begin position="217"/>
        <end position="252"/>
    </location>
</feature>
<keyword evidence="2" id="KW-0812">Transmembrane</keyword>
<feature type="transmembrane region" description="Helical" evidence="2">
    <location>
        <begin position="887"/>
        <end position="909"/>
    </location>
</feature>
<keyword evidence="2" id="KW-0472">Membrane</keyword>
<organism evidence="4 5">
    <name type="scientific">Triparma verrucosa</name>
    <dbReference type="NCBI Taxonomy" id="1606542"/>
    <lineage>
        <taxon>Eukaryota</taxon>
        <taxon>Sar</taxon>
        <taxon>Stramenopiles</taxon>
        <taxon>Ochrophyta</taxon>
        <taxon>Bolidophyceae</taxon>
        <taxon>Parmales</taxon>
        <taxon>Triparmaceae</taxon>
        <taxon>Triparma</taxon>
    </lineage>
</organism>
<feature type="compositionally biased region" description="Basic residues" evidence="1">
    <location>
        <begin position="336"/>
        <end position="345"/>
    </location>
</feature>
<sequence length="1503" mass="167457">MSTFEFVERTNNSSLATSQSAILRGHEVAKLTGTLLVLSLPPDTSSDHGAVPSTASWVETQFDVFHTKLTMHDVIPDVPSAKVSTYHNPPKPHGHPHHPRHGVPMIRRDFVFATTPVELSMVGSSNPLIIQSIVDKIQFDGFAADDLMFKMTWTNQDYAAAQAKGVLYLRAENRAERDDWIKSITESMFMADNVSANFADFRRMRVASAVTRERRASAAKSGHVNVQSALHTPPPPPSSSFTSAEDGGGPEGASIALIKARETYRLQQEHLRKVYGSSLTGSTTSLEKSLEGLRKAEGIDTSQYTTIVRSDGSESRVKRPSNQDSDESSSLAQQGNKKKGFRKQRSASIFKAYGEESDDDDEGGDDNVSVSNANPLYGQQSAPLGLKKRRSSITQVKRMRGLGNIAEGDRLPIRRTSSVQSFGLEIPEETEEDDEAMEARRSNGVRVSQTKVPLTMQQKTLLKLFSTDNRDEAVDDENDEEKMTRSEMKIKNSWFMVQGDYLYIWHGSRKVKTDSFRRFIRVCITFPFVLIFGILNLQETHFFKKHFKGWYTFCILANLTIYVIPFIIVHLFLKTNTLPMLTTLLTGGYIALYLLPVCLVCFYKIKQLRETNKIVDGTFHYLPKYTLRFTCPNVCNVYGLVMEFIILATYCLPAEVLGGKRKGGTVERLTGIPYEYVFWVVFAASILNAAAFIMHPVLKGRYKYRYAENHAFWQVIHFINGPAYITVVTFLFQALSCDFETDDGDPVLIEQKNIVCFKTAQHRNMAICAMIGLALYLTQATLVPTLTYKETMFNKQLDVLYVPVYVQGHWILKAIYAAIYVTFYGYSEQLRVILLLLCNAMMLVLQVYVQPCSIRSINVMRVASFTSATWAALSSTLYISFAECASFGFLLLVMLSGWVMIFGGAFLYFKKTQKPIEHEVDHTFLELERQAQTGEVQPRVMEPFIAMTMEVEHNIQMLEECKLTVPQLIWLVDYPNVRIQYQSLWALSNLATHEECRHEIFVARSRSIENETGVEVMYRLFTSAQSQPALKLEALAAIINCSVSGEVSKFLVSQMHVLKSLVELLWRQTIYTQFVTMAVGNMAKDRDACKELCELGAVHALMGLVHTPNFGKQKYACMALANIAQKMNEQDAGPLMNEHFVDRIIKLAVTNEVDLHEEIATLLRNLSFYPAFAKLLRDRGAIVAIAVLRKSMFASVRDSGQIAAQNLMGNSADANLAQKQAAILDSFEPLEATVTWDTWGSKLDNIFSPVFAAAPQAIGRHVATLIGTPRRIMLKGEDSQGRTLVFKIVQEPRHGVLSAIKSDGSVVYTPEDDFTGDDYFTYVARNNYMESNVAAVAIKIRNNTELQQAAMAVEALLNEKSLDKAIMPGLTLMGEAFTKQFAAAKVKTGEYFLSTRRDVEEGGGGSWFPSVGGWFSRNGGGGKGEGGEGEERSQFDELANTPGVQTTGSLKVTQTRAELRNASQRLKTNQKGFVQNGSFGPGGGGGGGRGGGGFEGSERVKET</sequence>
<accession>A0A9W7B198</accession>
<dbReference type="InterPro" id="IPR000225">
    <property type="entry name" value="Armadillo"/>
</dbReference>
<feature type="domain" description="PH" evidence="3">
    <location>
        <begin position="149"/>
        <end position="189"/>
    </location>
</feature>
<name>A0A9W7B198_9STRA</name>
<evidence type="ECO:0000313" key="4">
    <source>
        <dbReference type="EMBL" id="GMH82551.1"/>
    </source>
</evidence>
<feature type="transmembrane region" description="Helical" evidence="2">
    <location>
        <begin position="862"/>
        <end position="881"/>
    </location>
</feature>
<keyword evidence="2" id="KW-1133">Transmembrane helix</keyword>
<dbReference type="Proteomes" id="UP001165160">
    <property type="component" value="Unassembled WGS sequence"/>
</dbReference>
<feature type="transmembrane region" description="Helical" evidence="2">
    <location>
        <begin position="637"/>
        <end position="656"/>
    </location>
</feature>
<evidence type="ECO:0000313" key="5">
    <source>
        <dbReference type="Proteomes" id="UP001165160"/>
    </source>
</evidence>
<evidence type="ECO:0000256" key="2">
    <source>
        <dbReference type="SAM" id="Phobius"/>
    </source>
</evidence>
<dbReference type="Gene3D" id="1.25.10.10">
    <property type="entry name" value="Leucine-rich Repeat Variant"/>
    <property type="match status" value="1"/>
</dbReference>
<evidence type="ECO:0000256" key="1">
    <source>
        <dbReference type="SAM" id="MobiDB-lite"/>
    </source>
</evidence>
<dbReference type="PROSITE" id="PS50003">
    <property type="entry name" value="PH_DOMAIN"/>
    <property type="match status" value="1"/>
</dbReference>
<feature type="compositionally biased region" description="Polar residues" evidence="1">
    <location>
        <begin position="1460"/>
        <end position="1476"/>
    </location>
</feature>
<dbReference type="InterPro" id="IPR011989">
    <property type="entry name" value="ARM-like"/>
</dbReference>
<feature type="transmembrane region" description="Helical" evidence="2">
    <location>
        <begin position="764"/>
        <end position="788"/>
    </location>
</feature>
<feature type="transmembrane region" description="Helical" evidence="2">
    <location>
        <begin position="519"/>
        <end position="537"/>
    </location>
</feature>
<dbReference type="Pfam" id="PF17963">
    <property type="entry name" value="Big_9"/>
    <property type="match status" value="1"/>
</dbReference>
<dbReference type="Gene3D" id="2.60.40.3440">
    <property type="match status" value="1"/>
</dbReference>
<feature type="transmembrane region" description="Helical" evidence="2">
    <location>
        <begin position="832"/>
        <end position="850"/>
    </location>
</feature>
<protein>
    <recommendedName>
        <fullName evidence="3">PH domain-containing protein</fullName>
    </recommendedName>
</protein>
<feature type="region of interest" description="Disordered" evidence="1">
    <location>
        <begin position="1460"/>
        <end position="1503"/>
    </location>
</feature>
<feature type="transmembrane region" description="Helical" evidence="2">
    <location>
        <begin position="549"/>
        <end position="573"/>
    </location>
</feature>
<dbReference type="SUPFAM" id="SSF48371">
    <property type="entry name" value="ARM repeat"/>
    <property type="match status" value="1"/>
</dbReference>
<dbReference type="EMBL" id="BRXX01000016">
    <property type="protein sequence ID" value="GMH82551.1"/>
    <property type="molecule type" value="Genomic_DNA"/>
</dbReference>
<dbReference type="InterPro" id="IPR016024">
    <property type="entry name" value="ARM-type_fold"/>
</dbReference>
<feature type="transmembrane region" description="Helical" evidence="2">
    <location>
        <begin position="579"/>
        <end position="603"/>
    </location>
</feature>
<dbReference type="SMART" id="SM00185">
    <property type="entry name" value="ARM"/>
    <property type="match status" value="3"/>
</dbReference>
<feature type="transmembrane region" description="Helical" evidence="2">
    <location>
        <begin position="676"/>
        <end position="698"/>
    </location>
</feature>
<feature type="region of interest" description="Disordered" evidence="1">
    <location>
        <begin position="1416"/>
        <end position="1445"/>
    </location>
</feature>
<comment type="caution">
    <text evidence="4">The sequence shown here is derived from an EMBL/GenBank/DDBJ whole genome shotgun (WGS) entry which is preliminary data.</text>
</comment>
<gene>
    <name evidence="4" type="ORF">TrVE_jg5071</name>
</gene>
<keyword evidence="5" id="KW-1185">Reference proteome</keyword>
<feature type="compositionally biased region" description="Basic and acidic residues" evidence="1">
    <location>
        <begin position="1425"/>
        <end position="1435"/>
    </location>
</feature>
<proteinExistence type="predicted"/>
<feature type="compositionally biased region" description="Polar residues" evidence="1">
    <location>
        <begin position="368"/>
        <end position="382"/>
    </location>
</feature>
<feature type="compositionally biased region" description="Gly residues" evidence="1">
    <location>
        <begin position="1479"/>
        <end position="1495"/>
    </location>
</feature>
<feature type="transmembrane region" description="Helical" evidence="2">
    <location>
        <begin position="800"/>
        <end position="826"/>
    </location>
</feature>
<evidence type="ECO:0000259" key="3">
    <source>
        <dbReference type="PROSITE" id="PS50003"/>
    </source>
</evidence>
<dbReference type="Pfam" id="PF00514">
    <property type="entry name" value="Arm"/>
    <property type="match status" value="1"/>
</dbReference>